<feature type="chain" id="PRO_5041687305" evidence="1">
    <location>
        <begin position="26"/>
        <end position="437"/>
    </location>
</feature>
<accession>A0AA88FIL8</accession>
<gene>
    <name evidence="3" type="ORF">F0P96_19500</name>
</gene>
<dbReference type="Proteomes" id="UP000326380">
    <property type="component" value="Unassembled WGS sequence"/>
</dbReference>
<sequence length="437" mass="47887">MLRRYSSLAFAVVGLWLGAAAPVCAQDLRRVRRTIEYLASPRLHGRGYVRGGDTQAARFLAKRFQQIGLTPLAPGFQQPFLLTVNTFPDRMHLRIDGKALRPGLDFIAEPESGGGSVQGLITTLDTLIFTDEAAGQRFLQQPLQHRVLILRQRDADRLRTLPAAFAQHIAEAAARITLVPVKLTASLADHQQPQPQFLVLASSWPQQGAQQATIEVTAALTANYQTHNVAGFLRGTAQPDSFLVVTAHYDHLGHMGRRTYFPGANDNASGTAMLLELAEYYAKPENRLAYSIAFVAFGGEEAGLLGSRYFVQHPLLPLERIRFLLNLDLEGTGQDGATVVNGRIHERAYQQLVTLNEAGRFLPGLASRGRAANSDHYPFSEAGVPAFFLYLRGQPTFYHDVLDRSATLPLSGFGGLFKLLVGFMQLQGANASQAKTP</sequence>
<evidence type="ECO:0000313" key="3">
    <source>
        <dbReference type="EMBL" id="KAA9325521.1"/>
    </source>
</evidence>
<dbReference type="InterPro" id="IPR007484">
    <property type="entry name" value="Peptidase_M28"/>
</dbReference>
<dbReference type="PANTHER" id="PTHR12147:SF26">
    <property type="entry name" value="PEPTIDASE M28 DOMAIN-CONTAINING PROTEIN"/>
    <property type="match status" value="1"/>
</dbReference>
<dbReference type="AlphaFoldDB" id="A0AA88FIL8"/>
<dbReference type="EMBL" id="VTWU01000009">
    <property type="protein sequence ID" value="KAA9325521.1"/>
    <property type="molecule type" value="Genomic_DNA"/>
</dbReference>
<name>A0AA88FIL8_9BACT</name>
<evidence type="ECO:0000256" key="1">
    <source>
        <dbReference type="SAM" id="SignalP"/>
    </source>
</evidence>
<dbReference type="GO" id="GO:0008235">
    <property type="term" value="F:metalloexopeptidase activity"/>
    <property type="evidence" value="ECO:0007669"/>
    <property type="project" value="InterPro"/>
</dbReference>
<dbReference type="GO" id="GO:0006508">
    <property type="term" value="P:proteolysis"/>
    <property type="evidence" value="ECO:0007669"/>
    <property type="project" value="InterPro"/>
</dbReference>
<reference evidence="3 4" key="1">
    <citation type="submission" date="2019-09" db="EMBL/GenBank/DDBJ databases">
        <title>Genome sequence of Hymenobacter sp. M3.</title>
        <authorList>
            <person name="Srinivasan S."/>
        </authorList>
    </citation>
    <scope>NUCLEOTIDE SEQUENCE [LARGE SCALE GENOMIC DNA]</scope>
    <source>
        <strain evidence="3 4">M3</strain>
    </source>
</reference>
<keyword evidence="4" id="KW-1185">Reference proteome</keyword>
<dbReference type="Gene3D" id="3.40.630.10">
    <property type="entry name" value="Zn peptidases"/>
    <property type="match status" value="1"/>
</dbReference>
<keyword evidence="1" id="KW-0732">Signal</keyword>
<feature type="signal peptide" evidence="1">
    <location>
        <begin position="1"/>
        <end position="25"/>
    </location>
</feature>
<organism evidence="3 4">
    <name type="scientific">Hymenobacter busanensis</name>
    <dbReference type="NCBI Taxonomy" id="2607656"/>
    <lineage>
        <taxon>Bacteria</taxon>
        <taxon>Pseudomonadati</taxon>
        <taxon>Bacteroidota</taxon>
        <taxon>Cytophagia</taxon>
        <taxon>Cytophagales</taxon>
        <taxon>Hymenobacteraceae</taxon>
        <taxon>Hymenobacter</taxon>
    </lineage>
</organism>
<dbReference type="InterPro" id="IPR045175">
    <property type="entry name" value="M28_fam"/>
</dbReference>
<protein>
    <submittedName>
        <fullName evidence="3">M28 family peptidase</fullName>
    </submittedName>
</protein>
<evidence type="ECO:0000259" key="2">
    <source>
        <dbReference type="Pfam" id="PF04389"/>
    </source>
</evidence>
<evidence type="ECO:0000313" key="4">
    <source>
        <dbReference type="Proteomes" id="UP000326380"/>
    </source>
</evidence>
<comment type="caution">
    <text evidence="3">The sequence shown here is derived from an EMBL/GenBank/DDBJ whole genome shotgun (WGS) entry which is preliminary data.</text>
</comment>
<dbReference type="Pfam" id="PF04389">
    <property type="entry name" value="Peptidase_M28"/>
    <property type="match status" value="1"/>
</dbReference>
<dbReference type="PANTHER" id="PTHR12147">
    <property type="entry name" value="METALLOPEPTIDASE M28 FAMILY MEMBER"/>
    <property type="match status" value="1"/>
</dbReference>
<proteinExistence type="predicted"/>
<dbReference type="SUPFAM" id="SSF53187">
    <property type="entry name" value="Zn-dependent exopeptidases"/>
    <property type="match status" value="1"/>
</dbReference>
<feature type="domain" description="Peptidase M28" evidence="2">
    <location>
        <begin position="228"/>
        <end position="413"/>
    </location>
</feature>